<evidence type="ECO:0000313" key="4">
    <source>
        <dbReference type="Proteomes" id="UP001140206"/>
    </source>
</evidence>
<protein>
    <submittedName>
        <fullName evidence="3">UDP-N-acetylenolpyruvoylglucosamine reductase</fullName>
    </submittedName>
</protein>
<comment type="caution">
    <text evidence="3">The sequence shown here is derived from an EMBL/GenBank/DDBJ whole genome shotgun (WGS) entry which is preliminary data.</text>
</comment>
<reference evidence="3" key="1">
    <citation type="submission" date="2022-08" db="EMBL/GenBank/DDBJ databases">
        <authorList>
            <person name="Marques A."/>
        </authorList>
    </citation>
    <scope>NUCLEOTIDE SEQUENCE</scope>
    <source>
        <strain evidence="3">RhyPub2mFocal</strain>
        <tissue evidence="3">Leaves</tissue>
    </source>
</reference>
<dbReference type="AlphaFoldDB" id="A0AAV8FTP5"/>
<evidence type="ECO:0000313" key="3">
    <source>
        <dbReference type="EMBL" id="KAJ4796627.1"/>
    </source>
</evidence>
<dbReference type="GO" id="GO:0009630">
    <property type="term" value="P:gravitropism"/>
    <property type="evidence" value="ECO:0007669"/>
    <property type="project" value="InterPro"/>
</dbReference>
<accession>A0AAV8FTP5</accession>
<keyword evidence="1" id="KW-0341">Growth regulation</keyword>
<proteinExistence type="inferred from homology"/>
<dbReference type="EMBL" id="JAMFTS010000002">
    <property type="protein sequence ID" value="KAJ4796627.1"/>
    <property type="molecule type" value="Genomic_DNA"/>
</dbReference>
<name>A0AAV8FTP5_9POAL</name>
<dbReference type="GO" id="GO:0040008">
    <property type="term" value="P:regulation of growth"/>
    <property type="evidence" value="ECO:0007669"/>
    <property type="project" value="InterPro"/>
</dbReference>
<evidence type="ECO:0000256" key="1">
    <source>
        <dbReference type="ARBA" id="ARBA00022604"/>
    </source>
</evidence>
<dbReference type="InterPro" id="IPR044683">
    <property type="entry name" value="LAZY"/>
</dbReference>
<dbReference type="Proteomes" id="UP001140206">
    <property type="component" value="Chromosome 2"/>
</dbReference>
<evidence type="ECO:0000256" key="2">
    <source>
        <dbReference type="ARBA" id="ARBA00024198"/>
    </source>
</evidence>
<sequence length="273" mass="31386">MGLFNWMQNKFNGKQEKKNPDFVSTSKRTGASNEEIYVDELDRWPQTLLSIGTFGNKNGEEPRKCDESNSCPSQDPCDATLDDLNKIQEFLKSLFTMKPKLGSTGTDKMEEERTNQQLSRILNCPLSFELVRSSFQKLYDEFEKNGGGNISPDMKIILSKAKDMLANKSKAIKQKSLRFLLKKTFLCRGGFAPGPDFVNSMPESRMEKVLRALLHKKIYPQYNTSISTKKYLENKEAQVKNESEMEEKEADKCKWVKTDSECKFIFLYCKNIV</sequence>
<comment type="similarity">
    <text evidence="2">Belongs to the LAZY family.</text>
</comment>
<dbReference type="PANTHER" id="PTHR34045">
    <property type="entry name" value="OS03G0406300 PROTEIN"/>
    <property type="match status" value="1"/>
</dbReference>
<gene>
    <name evidence="3" type="ORF">LUZ62_047873</name>
</gene>
<keyword evidence="4" id="KW-1185">Reference proteome</keyword>
<dbReference type="PANTHER" id="PTHR34045:SF3">
    <property type="entry name" value="PROTEIN LAZY 4"/>
    <property type="match status" value="1"/>
</dbReference>
<organism evidence="3 4">
    <name type="scientific">Rhynchospora pubera</name>
    <dbReference type="NCBI Taxonomy" id="906938"/>
    <lineage>
        <taxon>Eukaryota</taxon>
        <taxon>Viridiplantae</taxon>
        <taxon>Streptophyta</taxon>
        <taxon>Embryophyta</taxon>
        <taxon>Tracheophyta</taxon>
        <taxon>Spermatophyta</taxon>
        <taxon>Magnoliopsida</taxon>
        <taxon>Liliopsida</taxon>
        <taxon>Poales</taxon>
        <taxon>Cyperaceae</taxon>
        <taxon>Cyperoideae</taxon>
        <taxon>Rhynchosporeae</taxon>
        <taxon>Rhynchospora</taxon>
    </lineage>
</organism>